<dbReference type="EMBL" id="ML208266">
    <property type="protein sequence ID" value="TFK74813.1"/>
    <property type="molecule type" value="Genomic_DNA"/>
</dbReference>
<evidence type="ECO:0000313" key="1">
    <source>
        <dbReference type="EMBL" id="TFK74813.1"/>
    </source>
</evidence>
<proteinExistence type="predicted"/>
<organism evidence="1 2">
    <name type="scientific">Pluteus cervinus</name>
    <dbReference type="NCBI Taxonomy" id="181527"/>
    <lineage>
        <taxon>Eukaryota</taxon>
        <taxon>Fungi</taxon>
        <taxon>Dikarya</taxon>
        <taxon>Basidiomycota</taxon>
        <taxon>Agaricomycotina</taxon>
        <taxon>Agaricomycetes</taxon>
        <taxon>Agaricomycetidae</taxon>
        <taxon>Agaricales</taxon>
        <taxon>Pluteineae</taxon>
        <taxon>Pluteaceae</taxon>
        <taxon>Pluteus</taxon>
    </lineage>
</organism>
<accession>A0ACD3B920</accession>
<evidence type="ECO:0000313" key="2">
    <source>
        <dbReference type="Proteomes" id="UP000308600"/>
    </source>
</evidence>
<gene>
    <name evidence="1" type="ORF">BDN72DRAFT_892822</name>
</gene>
<dbReference type="Proteomes" id="UP000308600">
    <property type="component" value="Unassembled WGS sequence"/>
</dbReference>
<sequence length="106" mass="11391">MPPSSAPPNFCADELQRALKEQAFGVATFAMTEATPLHAAASVTLLEECTITVSLSRAGYAVDPTTSPGMGPEAVFESLENLLQTVSPLYQRKLHSTLLQRLEKLS</sequence>
<name>A0ACD3B920_9AGAR</name>
<reference evidence="1 2" key="1">
    <citation type="journal article" date="2019" name="Nat. Ecol. Evol.">
        <title>Megaphylogeny resolves global patterns of mushroom evolution.</title>
        <authorList>
            <person name="Varga T."/>
            <person name="Krizsan K."/>
            <person name="Foldi C."/>
            <person name="Dima B."/>
            <person name="Sanchez-Garcia M."/>
            <person name="Sanchez-Ramirez S."/>
            <person name="Szollosi G.J."/>
            <person name="Szarkandi J.G."/>
            <person name="Papp V."/>
            <person name="Albert L."/>
            <person name="Andreopoulos W."/>
            <person name="Angelini C."/>
            <person name="Antonin V."/>
            <person name="Barry K.W."/>
            <person name="Bougher N.L."/>
            <person name="Buchanan P."/>
            <person name="Buyck B."/>
            <person name="Bense V."/>
            <person name="Catcheside P."/>
            <person name="Chovatia M."/>
            <person name="Cooper J."/>
            <person name="Damon W."/>
            <person name="Desjardin D."/>
            <person name="Finy P."/>
            <person name="Geml J."/>
            <person name="Haridas S."/>
            <person name="Hughes K."/>
            <person name="Justo A."/>
            <person name="Karasinski D."/>
            <person name="Kautmanova I."/>
            <person name="Kiss B."/>
            <person name="Kocsube S."/>
            <person name="Kotiranta H."/>
            <person name="LaButti K.M."/>
            <person name="Lechner B.E."/>
            <person name="Liimatainen K."/>
            <person name="Lipzen A."/>
            <person name="Lukacs Z."/>
            <person name="Mihaltcheva S."/>
            <person name="Morgado L.N."/>
            <person name="Niskanen T."/>
            <person name="Noordeloos M.E."/>
            <person name="Ohm R.A."/>
            <person name="Ortiz-Santana B."/>
            <person name="Ovrebo C."/>
            <person name="Racz N."/>
            <person name="Riley R."/>
            <person name="Savchenko A."/>
            <person name="Shiryaev A."/>
            <person name="Soop K."/>
            <person name="Spirin V."/>
            <person name="Szebenyi C."/>
            <person name="Tomsovsky M."/>
            <person name="Tulloss R.E."/>
            <person name="Uehling J."/>
            <person name="Grigoriev I.V."/>
            <person name="Vagvolgyi C."/>
            <person name="Papp T."/>
            <person name="Martin F.M."/>
            <person name="Miettinen O."/>
            <person name="Hibbett D.S."/>
            <person name="Nagy L.G."/>
        </authorList>
    </citation>
    <scope>NUCLEOTIDE SEQUENCE [LARGE SCALE GENOMIC DNA]</scope>
    <source>
        <strain evidence="1 2">NL-1719</strain>
    </source>
</reference>
<keyword evidence="2" id="KW-1185">Reference proteome</keyword>
<protein>
    <submittedName>
        <fullName evidence="1">Uncharacterized protein</fullName>
    </submittedName>
</protein>